<feature type="compositionally biased region" description="Low complexity" evidence="10">
    <location>
        <begin position="108"/>
        <end position="120"/>
    </location>
</feature>
<dbReference type="InterPro" id="IPR051045">
    <property type="entry name" value="TonB-dependent_transducer"/>
</dbReference>
<keyword evidence="3" id="KW-0813">Transport</keyword>
<evidence type="ECO:0000256" key="6">
    <source>
        <dbReference type="ARBA" id="ARBA00022692"/>
    </source>
</evidence>
<feature type="compositionally biased region" description="Basic and acidic residues" evidence="10">
    <location>
        <begin position="72"/>
        <end position="90"/>
    </location>
</feature>
<dbReference type="GO" id="GO:0098797">
    <property type="term" value="C:plasma membrane protein complex"/>
    <property type="evidence" value="ECO:0007669"/>
    <property type="project" value="TreeGrafter"/>
</dbReference>
<evidence type="ECO:0000313" key="13">
    <source>
        <dbReference type="EMBL" id="XBJ29231.1"/>
    </source>
</evidence>
<feature type="transmembrane region" description="Helical" evidence="11">
    <location>
        <begin position="12"/>
        <end position="33"/>
    </location>
</feature>
<dbReference type="InterPro" id="IPR037682">
    <property type="entry name" value="TonB_C"/>
</dbReference>
<dbReference type="Gene3D" id="3.30.1150.10">
    <property type="match status" value="1"/>
</dbReference>
<organism evidence="13">
    <name type="scientific">Campylobacter sp. CCS1377</name>
    <dbReference type="NCBI Taxonomy" id="3158229"/>
    <lineage>
        <taxon>Bacteria</taxon>
        <taxon>Pseudomonadati</taxon>
        <taxon>Campylobacterota</taxon>
        <taxon>Epsilonproteobacteria</taxon>
        <taxon>Campylobacterales</taxon>
        <taxon>Campylobacteraceae</taxon>
        <taxon>Campylobacter</taxon>
    </lineage>
</organism>
<evidence type="ECO:0000256" key="8">
    <source>
        <dbReference type="ARBA" id="ARBA00022989"/>
    </source>
</evidence>
<evidence type="ECO:0000256" key="5">
    <source>
        <dbReference type="ARBA" id="ARBA00022519"/>
    </source>
</evidence>
<evidence type="ECO:0000256" key="1">
    <source>
        <dbReference type="ARBA" id="ARBA00004383"/>
    </source>
</evidence>
<evidence type="ECO:0000256" key="3">
    <source>
        <dbReference type="ARBA" id="ARBA00022448"/>
    </source>
</evidence>
<dbReference type="PROSITE" id="PS52015">
    <property type="entry name" value="TONB_CTD"/>
    <property type="match status" value="1"/>
</dbReference>
<dbReference type="AlphaFoldDB" id="A0AAU7E6Y9"/>
<feature type="compositionally biased region" description="Polar residues" evidence="10">
    <location>
        <begin position="91"/>
        <end position="107"/>
    </location>
</feature>
<evidence type="ECO:0000256" key="10">
    <source>
        <dbReference type="SAM" id="MobiDB-lite"/>
    </source>
</evidence>
<comment type="subcellular location">
    <subcellularLocation>
        <location evidence="1">Cell inner membrane</location>
        <topology evidence="1">Single-pass membrane protein</topology>
        <orientation evidence="1">Periplasmic side</orientation>
    </subcellularLocation>
</comment>
<dbReference type="GO" id="GO:0031992">
    <property type="term" value="F:energy transducer activity"/>
    <property type="evidence" value="ECO:0007669"/>
    <property type="project" value="TreeGrafter"/>
</dbReference>
<evidence type="ECO:0000259" key="12">
    <source>
        <dbReference type="PROSITE" id="PS52015"/>
    </source>
</evidence>
<evidence type="ECO:0000256" key="7">
    <source>
        <dbReference type="ARBA" id="ARBA00022927"/>
    </source>
</evidence>
<dbReference type="PANTHER" id="PTHR33446:SF2">
    <property type="entry name" value="PROTEIN TONB"/>
    <property type="match status" value="1"/>
</dbReference>
<dbReference type="RefSeq" id="WP_348518577.1">
    <property type="nucleotide sequence ID" value="NZ_CP155620.1"/>
</dbReference>
<name>A0AAU7E6Y9_9BACT</name>
<evidence type="ECO:0000256" key="9">
    <source>
        <dbReference type="ARBA" id="ARBA00023136"/>
    </source>
</evidence>
<keyword evidence="4" id="KW-1003">Cell membrane</keyword>
<dbReference type="InterPro" id="IPR006260">
    <property type="entry name" value="TonB/TolA_C"/>
</dbReference>
<reference evidence="13" key="1">
    <citation type="submission" date="2024-05" db="EMBL/GenBank/DDBJ databases">
        <title>Campylobacter coli isolated from environmental waters in Slovenia.</title>
        <authorList>
            <person name="Zautner A.E."/>
            <person name="Bunk B."/>
            <person name="Riedel T."/>
            <person name="Sproeer C."/>
        </authorList>
    </citation>
    <scope>NUCLEOTIDE SEQUENCE</scope>
    <source>
        <strain evidence="13">CCS1377</strain>
    </source>
</reference>
<keyword evidence="8 11" id="KW-1133">Transmembrane helix</keyword>
<proteinExistence type="inferred from homology"/>
<keyword evidence="9 11" id="KW-0472">Membrane</keyword>
<keyword evidence="7" id="KW-0653">Protein transport</keyword>
<gene>
    <name evidence="13" type="ORF">AAH949_09175</name>
</gene>
<dbReference type="PANTHER" id="PTHR33446">
    <property type="entry name" value="PROTEIN TONB-RELATED"/>
    <property type="match status" value="1"/>
</dbReference>
<evidence type="ECO:0000256" key="4">
    <source>
        <dbReference type="ARBA" id="ARBA00022475"/>
    </source>
</evidence>
<dbReference type="GO" id="GO:0015031">
    <property type="term" value="P:protein transport"/>
    <property type="evidence" value="ECO:0007669"/>
    <property type="project" value="UniProtKB-KW"/>
</dbReference>
<sequence>MKNYFNHKYQAFYLTFICFTPLFLLFIIAPNWLKVELKSESQFTLAIKQFAMQSSSAAPLAQEETKKIKKRVEENHQAKADKKIQKENPNKKTTTQSLQKSEQTQPLQAMQNAQSNPNQAPQTEIISFGQSDNPLLKAIKKAIDNARIYPRQAQRMRMQGEVLLEFLWNTNSTLEEIKIIKSSGHQILDKNAIETIHLASSNFPKHHKNIRLQIPIAYHLR</sequence>
<dbReference type="NCBIfam" id="TIGR01352">
    <property type="entry name" value="tonB_Cterm"/>
    <property type="match status" value="1"/>
</dbReference>
<keyword evidence="6 11" id="KW-0812">Transmembrane</keyword>
<evidence type="ECO:0000256" key="2">
    <source>
        <dbReference type="ARBA" id="ARBA00006555"/>
    </source>
</evidence>
<protein>
    <submittedName>
        <fullName evidence="13">Energy transducer TonB</fullName>
    </submittedName>
</protein>
<comment type="similarity">
    <text evidence="2">Belongs to the TonB family.</text>
</comment>
<feature type="domain" description="TonB C-terminal" evidence="12">
    <location>
        <begin position="134"/>
        <end position="221"/>
    </location>
</feature>
<dbReference type="Pfam" id="PF03544">
    <property type="entry name" value="TonB_C"/>
    <property type="match status" value="1"/>
</dbReference>
<keyword evidence="5" id="KW-0997">Cell inner membrane</keyword>
<dbReference type="SUPFAM" id="SSF74653">
    <property type="entry name" value="TolA/TonB C-terminal domain"/>
    <property type="match status" value="1"/>
</dbReference>
<feature type="region of interest" description="Disordered" evidence="10">
    <location>
        <begin position="72"/>
        <end position="120"/>
    </location>
</feature>
<accession>A0AAU7E6Y9</accession>
<evidence type="ECO:0000256" key="11">
    <source>
        <dbReference type="SAM" id="Phobius"/>
    </source>
</evidence>
<dbReference type="GO" id="GO:0055085">
    <property type="term" value="P:transmembrane transport"/>
    <property type="evidence" value="ECO:0007669"/>
    <property type="project" value="InterPro"/>
</dbReference>
<dbReference type="EMBL" id="CP155620">
    <property type="protein sequence ID" value="XBJ29231.1"/>
    <property type="molecule type" value="Genomic_DNA"/>
</dbReference>